<dbReference type="CDD" id="cd01076">
    <property type="entry name" value="NAD_bind_1_Glu_DH"/>
    <property type="match status" value="1"/>
</dbReference>
<dbReference type="GO" id="GO:0006538">
    <property type="term" value="P:L-glutamate catabolic process"/>
    <property type="evidence" value="ECO:0007669"/>
    <property type="project" value="TreeGrafter"/>
</dbReference>
<dbReference type="EMBL" id="MFIW01000051">
    <property type="protein sequence ID" value="OGF97797.1"/>
    <property type="molecule type" value="Genomic_DNA"/>
</dbReference>
<dbReference type="Pfam" id="PF02812">
    <property type="entry name" value="ELFV_dehydrog_N"/>
    <property type="match status" value="1"/>
</dbReference>
<dbReference type="GO" id="GO:0000166">
    <property type="term" value="F:nucleotide binding"/>
    <property type="evidence" value="ECO:0007669"/>
    <property type="project" value="UniProtKB-KW"/>
</dbReference>
<feature type="binding site" evidence="5">
    <location>
        <position position="104"/>
    </location>
    <ligand>
        <name>substrate</name>
    </ligand>
</feature>
<evidence type="ECO:0000256" key="3">
    <source>
        <dbReference type="PIRNR" id="PIRNR000185"/>
    </source>
</evidence>
<feature type="binding site" evidence="5">
    <location>
        <position position="200"/>
    </location>
    <ligand>
        <name>NAD(+)</name>
        <dbReference type="ChEBI" id="CHEBI:57540"/>
    </ligand>
</feature>
<dbReference type="GO" id="GO:0004352">
    <property type="term" value="F:glutamate dehydrogenase (NAD+) activity"/>
    <property type="evidence" value="ECO:0007669"/>
    <property type="project" value="TreeGrafter"/>
</dbReference>
<evidence type="ECO:0000256" key="1">
    <source>
        <dbReference type="ARBA" id="ARBA00006382"/>
    </source>
</evidence>
<dbReference type="PRINTS" id="PR00082">
    <property type="entry name" value="GLFDHDRGNASE"/>
</dbReference>
<reference evidence="9 10" key="1">
    <citation type="journal article" date="2016" name="Nat. Commun.">
        <title>Thousands of microbial genomes shed light on interconnected biogeochemical processes in an aquifer system.</title>
        <authorList>
            <person name="Anantharaman K."/>
            <person name="Brown C.T."/>
            <person name="Hug L.A."/>
            <person name="Sharon I."/>
            <person name="Castelle C.J."/>
            <person name="Probst A.J."/>
            <person name="Thomas B.C."/>
            <person name="Singh A."/>
            <person name="Wilkins M.J."/>
            <person name="Karaoz U."/>
            <person name="Brodie E.L."/>
            <person name="Williams K.H."/>
            <person name="Hubbard S.S."/>
            <person name="Banfield J.F."/>
        </authorList>
    </citation>
    <scope>NUCLEOTIDE SEQUENCE [LARGE SCALE GENOMIC DNA]</scope>
</reference>
<dbReference type="PANTHER" id="PTHR11606:SF13">
    <property type="entry name" value="GLUTAMATE DEHYDROGENASE 1, MITOCHONDRIAL"/>
    <property type="match status" value="1"/>
</dbReference>
<dbReference type="InterPro" id="IPR046346">
    <property type="entry name" value="Aminoacid_DH-like_N_sf"/>
</dbReference>
<feature type="site" description="Important for catalysis" evidence="6">
    <location>
        <position position="156"/>
    </location>
</feature>
<dbReference type="Gene3D" id="3.40.50.10860">
    <property type="entry name" value="Leucine Dehydrogenase, chain A, domain 1"/>
    <property type="match status" value="1"/>
</dbReference>
<dbReference type="PROSITE" id="PS00074">
    <property type="entry name" value="GLFV_DEHYDROGENASE"/>
    <property type="match status" value="1"/>
</dbReference>
<dbReference type="Pfam" id="PF00208">
    <property type="entry name" value="ELFV_dehydrog"/>
    <property type="match status" value="1"/>
</dbReference>
<dbReference type="SUPFAM" id="SSF51735">
    <property type="entry name" value="NAD(P)-binding Rossmann-fold domains"/>
    <property type="match status" value="1"/>
</dbReference>
<keyword evidence="2 3" id="KW-0560">Oxidoreductase</keyword>
<feature type="active site" description="Proton donor" evidence="4">
    <location>
        <position position="116"/>
    </location>
</feature>
<evidence type="ECO:0000256" key="7">
    <source>
        <dbReference type="RuleBase" id="RU004417"/>
    </source>
</evidence>
<keyword evidence="5" id="KW-0520">NAD</keyword>
<evidence type="ECO:0000313" key="9">
    <source>
        <dbReference type="EMBL" id="OGF97797.1"/>
    </source>
</evidence>
<evidence type="ECO:0000256" key="2">
    <source>
        <dbReference type="ARBA" id="ARBA00023002"/>
    </source>
</evidence>
<dbReference type="AlphaFoldDB" id="A0A1F5YC91"/>
<dbReference type="InterPro" id="IPR014362">
    <property type="entry name" value="Glu_DH"/>
</dbReference>
<evidence type="ECO:0000256" key="5">
    <source>
        <dbReference type="PIRSR" id="PIRSR000185-2"/>
    </source>
</evidence>
<comment type="caution">
    <text evidence="9">The sequence shown here is derived from an EMBL/GenBank/DDBJ whole genome shotgun (WGS) entry which is preliminary data.</text>
</comment>
<dbReference type="FunFam" id="3.40.50.10860:FF:000003">
    <property type="entry name" value="Glutamate dehydrogenase"/>
    <property type="match status" value="1"/>
</dbReference>
<feature type="binding site" evidence="5">
    <location>
        <position position="80"/>
    </location>
    <ligand>
        <name>substrate</name>
    </ligand>
</feature>
<dbReference type="SUPFAM" id="SSF53223">
    <property type="entry name" value="Aminoacid dehydrogenase-like, N-terminal domain"/>
    <property type="match status" value="1"/>
</dbReference>
<accession>A0A1F5YC91</accession>
<sequence>MNIGQETALYDESLISAYENALKQFDAAARVLKLSPNQIAMIKEPRRVTEVLLPVRMDDGRIETFKGYRVQHNVARGPAKGGVRFHPDVSMDEVKALAFWMTYKCAVVNVPFGGGKGGVVCDPSKLSTGELERLARRYIAEMIDLFGPDKDIPAPDVGTNPQIMSWFMDTYSMHNREFVPAVVTGKPLDLGGSEGRIEATAQGVLYTIREAVQHLNLDLKRCTAAIQGFGNVGSNSARLLSDEGCRIVAISDISGAYGNEEGIDIPQTLEYVERAKYRTLAGIENVFPLMKFKDPNDLLEIDVDILVPAALENQISIKNAPRIKAKMIAEGANGPVVAEADVMLEERGIFIIPDILCNAGGVAVSYLEWVQNRMGYYWTSERIEQDLSRMMCSAFRSVMETSQRYKVNMRIAAFVLAIQRVVHASEMRGLYA</sequence>
<organism evidence="9 10">
    <name type="scientific">Candidatus Glassbacteria bacterium RBG_16_58_8</name>
    <dbReference type="NCBI Taxonomy" id="1817866"/>
    <lineage>
        <taxon>Bacteria</taxon>
        <taxon>Candidatus Glassiibacteriota</taxon>
    </lineage>
</organism>
<feature type="binding site" evidence="5">
    <location>
        <position position="365"/>
    </location>
    <ligand>
        <name>substrate</name>
    </ligand>
</feature>
<evidence type="ECO:0000256" key="4">
    <source>
        <dbReference type="PIRSR" id="PIRSR000185-1"/>
    </source>
</evidence>
<keyword evidence="5" id="KW-0547">Nucleotide-binding</keyword>
<dbReference type="SMART" id="SM00839">
    <property type="entry name" value="ELFV_dehydrog"/>
    <property type="match status" value="1"/>
</dbReference>
<evidence type="ECO:0000259" key="8">
    <source>
        <dbReference type="SMART" id="SM00839"/>
    </source>
</evidence>
<dbReference type="PANTHER" id="PTHR11606">
    <property type="entry name" value="GLUTAMATE DEHYDROGENASE"/>
    <property type="match status" value="1"/>
</dbReference>
<dbReference type="InterPro" id="IPR033524">
    <property type="entry name" value="Glu/Leu/Phe/Val_DH_AS"/>
</dbReference>
<gene>
    <name evidence="9" type="ORF">A2Z06_00610</name>
</gene>
<feature type="binding site" evidence="5">
    <location>
        <position position="231"/>
    </location>
    <ligand>
        <name>NAD(+)</name>
        <dbReference type="ChEBI" id="CHEBI:57540"/>
    </ligand>
</feature>
<evidence type="ECO:0000313" key="10">
    <source>
        <dbReference type="Proteomes" id="UP000179034"/>
    </source>
</evidence>
<dbReference type="PIRSF" id="PIRSF000185">
    <property type="entry name" value="Glu_DH"/>
    <property type="match status" value="1"/>
</dbReference>
<dbReference type="InterPro" id="IPR006097">
    <property type="entry name" value="Glu/Leu/Phe/Val/Trp_DH_dimer"/>
</dbReference>
<dbReference type="InterPro" id="IPR033922">
    <property type="entry name" value="NAD_bind_Glu_DH"/>
</dbReference>
<dbReference type="InterPro" id="IPR006095">
    <property type="entry name" value="Glu/Leu/Phe/Val/Trp_DH"/>
</dbReference>
<evidence type="ECO:0000256" key="6">
    <source>
        <dbReference type="PIRSR" id="PIRSR000185-3"/>
    </source>
</evidence>
<dbReference type="Proteomes" id="UP000179034">
    <property type="component" value="Unassembled WGS sequence"/>
</dbReference>
<comment type="similarity">
    <text evidence="1 3 7">Belongs to the Glu/Leu/Phe/Val dehydrogenases family.</text>
</comment>
<dbReference type="Gene3D" id="3.40.50.720">
    <property type="entry name" value="NAD(P)-binding Rossmann-like Domain"/>
    <property type="match status" value="1"/>
</dbReference>
<dbReference type="InterPro" id="IPR006096">
    <property type="entry name" value="Glu/Leu/Phe/Val/Trp_DH_C"/>
</dbReference>
<proteinExistence type="inferred from homology"/>
<feature type="domain" description="Glutamate/phenylalanine/leucine/valine/L-tryptophan dehydrogenase C-terminal" evidence="8">
    <location>
        <begin position="193"/>
        <end position="429"/>
    </location>
</feature>
<name>A0A1F5YC91_9BACT</name>
<protein>
    <recommendedName>
        <fullName evidence="3">Glutamate dehydrogenase</fullName>
    </recommendedName>
</protein>
<dbReference type="InterPro" id="IPR036291">
    <property type="entry name" value="NAD(P)-bd_dom_sf"/>
</dbReference>